<dbReference type="HOGENOM" id="CLU_002929_5_2_9"/>
<dbReference type="InterPro" id="IPR000380">
    <property type="entry name" value="Topo_IA"/>
</dbReference>
<dbReference type="CDD" id="cd00186">
    <property type="entry name" value="TOP1Ac"/>
    <property type="match status" value="1"/>
</dbReference>
<dbReference type="CDD" id="cd03362">
    <property type="entry name" value="TOPRIM_TopoIA_TopoIII"/>
    <property type="match status" value="1"/>
</dbReference>
<dbReference type="GO" id="GO:0043597">
    <property type="term" value="C:cytoplasmic replication fork"/>
    <property type="evidence" value="ECO:0007669"/>
    <property type="project" value="TreeGrafter"/>
</dbReference>
<dbReference type="EC" id="5.6.2.1" evidence="8"/>
<evidence type="ECO:0000313" key="12">
    <source>
        <dbReference type="Proteomes" id="UP000003340"/>
    </source>
</evidence>
<evidence type="ECO:0000313" key="11">
    <source>
        <dbReference type="EMBL" id="EEG28979.1"/>
    </source>
</evidence>
<comment type="catalytic activity">
    <reaction evidence="1 8">
        <text>ATP-independent breakage of single-stranded DNA, followed by passage and rejoining.</text>
        <dbReference type="EC" id="5.6.2.1"/>
    </reaction>
</comment>
<feature type="binding site" evidence="8">
    <location>
        <position position="9"/>
    </location>
    <ligand>
        <name>Mg(2+)</name>
        <dbReference type="ChEBI" id="CHEBI:18420"/>
        <note>catalytic</note>
    </ligand>
</feature>
<keyword evidence="6 8" id="KW-0238">DNA-binding</keyword>
<feature type="site" description="Interaction with DNA" evidence="8">
    <location>
        <position position="176"/>
    </location>
</feature>
<comment type="similarity">
    <text evidence="2 8">Belongs to the type IA topoisomerase family.</text>
</comment>
<dbReference type="Gene3D" id="1.10.460.10">
    <property type="entry name" value="Topoisomerase I, domain 2"/>
    <property type="match status" value="1"/>
</dbReference>
<dbReference type="PROSITE" id="PS52039">
    <property type="entry name" value="TOPO_IA_2"/>
    <property type="match status" value="1"/>
</dbReference>
<dbReference type="InterPro" id="IPR023405">
    <property type="entry name" value="Topo_IA_core_domain"/>
</dbReference>
<dbReference type="PANTHER" id="PTHR11390:SF21">
    <property type="entry name" value="DNA TOPOISOMERASE 3-ALPHA"/>
    <property type="match status" value="1"/>
</dbReference>
<sequence length="720" mass="82122">MSKILVLAEKPSVGREIARVLGCKRNAGGALSGEKYIVTWALGHLVELAEPEHYGDQYKTWSMETLPMMPHKMALKVIPETSKQYSVVKRLLRSPEVSSLVIATDAGREGELVARWIIEMAGFHKPIKRLWISSQTDKAIKEGFAHLRDGREYENLYMSAQSRAEADWLVGLNVTRALTCKYNAQLSAGRVQTPTLAILAQREEEIKKFVPKEFHTVRADLGSFFATYKDKNGQSMIFDKERADALGEKIKNKPFKVTEVQRSKKSTPPPMLYDLTELQRDANKMYGFSAKQTLQIMQRLYENHKALTYPRTDSRYLTSDIVPTLNERLRAVSIGEFSPIVKDIITYHKQIARACVNNAKVSDHHAIIPTEQRADTLHMTSEEKRIYLLVVKRFLTVFYPNYEYNKIKVELTCEGERFDASGREILHQGWKRVYDFRDEEEEEEQTLPSFHQGDVFTCKNIQVKAGRTSPPARYTEATLLSAMENPAKFIQDKRMKEFISGGLGTPATRADIIEKLFSSFYVEKRGNTLIPTSKGMQLISLVPPDLKEPLLTAKWECQLEEIRKGSVKKEAFISQIKGYTKDLVKTVAASELKFTHDNLTKEVCPECGKFLLRVQGKKGKMYVCQDRECGYRRNISMETNARCPNCHKKMELFGDGEKKCYVCRCGFRQKADKFHAERGGGASKGAVRDYLRNQNKNQPPQKSAFALLLEQSLKEDGKKK</sequence>
<dbReference type="HAMAP" id="MF_00953">
    <property type="entry name" value="Topoisom_3_prok"/>
    <property type="match status" value="1"/>
</dbReference>
<comment type="function">
    <text evidence="8">Releases the supercoiling and torsional tension of DNA, which is introduced during the DNA replication and transcription, by transiently cleaving and rejoining one strand of the DNA duplex. Introduces a single-strand break via transesterification at a target site in duplex DNA. The scissile phosphodiester is attacked by the catalytic tyrosine of the enzyme, resulting in the formation of a DNA-(5'-phosphotyrosyl)-enzyme intermediate and the expulsion of a 3'-OH DNA strand. The free DNA strand then undergoes passage around the unbroken strand, thus removing DNA supercoils. Finally, in the religation step, the DNA 3'-OH attacks the covalent intermediate to expel the active-site tyrosine and restore the DNA phosphodiester backbone.</text>
</comment>
<dbReference type="GO" id="GO:0003677">
    <property type="term" value="F:DNA binding"/>
    <property type="evidence" value="ECO:0007669"/>
    <property type="project" value="UniProtKB-KW"/>
</dbReference>
<evidence type="ECO:0000256" key="3">
    <source>
        <dbReference type="ARBA" id="ARBA00022723"/>
    </source>
</evidence>
<evidence type="ECO:0000256" key="8">
    <source>
        <dbReference type="HAMAP-Rule" id="MF_00953"/>
    </source>
</evidence>
<keyword evidence="3 8" id="KW-0479">Metal-binding</keyword>
<evidence type="ECO:0000256" key="6">
    <source>
        <dbReference type="ARBA" id="ARBA00023125"/>
    </source>
</evidence>
<dbReference type="eggNOG" id="COG0550">
    <property type="taxonomic scope" value="Bacteria"/>
</dbReference>
<dbReference type="SMART" id="SM00437">
    <property type="entry name" value="TOP1Ac"/>
    <property type="match status" value="1"/>
</dbReference>
<dbReference type="Pfam" id="PF01751">
    <property type="entry name" value="Toprim"/>
    <property type="match status" value="1"/>
</dbReference>
<dbReference type="GO" id="GO:0006281">
    <property type="term" value="P:DNA repair"/>
    <property type="evidence" value="ECO:0007669"/>
    <property type="project" value="TreeGrafter"/>
</dbReference>
<reference evidence="11 12" key="2">
    <citation type="submission" date="2009-02" db="EMBL/GenBank/DDBJ databases">
        <title>Draft genome sequence of Clostridium methylpentosum (DSM 5476).</title>
        <authorList>
            <person name="Sudarsanam P."/>
            <person name="Ley R."/>
            <person name="Guruge J."/>
            <person name="Turnbaugh P.J."/>
            <person name="Mahowald M."/>
            <person name="Liep D."/>
            <person name="Gordon J."/>
        </authorList>
    </citation>
    <scope>NUCLEOTIDE SEQUENCE [LARGE SCALE GENOMIC DNA]</scope>
    <source>
        <strain evidence="11 12">DSM 5476</strain>
    </source>
</reference>
<dbReference type="NCBIfam" id="TIGR01056">
    <property type="entry name" value="topB"/>
    <property type="match status" value="1"/>
</dbReference>
<keyword evidence="12" id="KW-1185">Reference proteome</keyword>
<dbReference type="PRINTS" id="PR00417">
    <property type="entry name" value="PRTPISMRASEI"/>
</dbReference>
<dbReference type="Gene3D" id="3.40.50.140">
    <property type="match status" value="1"/>
</dbReference>
<evidence type="ECO:0000259" key="9">
    <source>
        <dbReference type="PROSITE" id="PS50880"/>
    </source>
</evidence>
<keyword evidence="4 8" id="KW-0460">Magnesium</keyword>
<dbReference type="EMBL" id="ACEC01000119">
    <property type="protein sequence ID" value="EEG28979.1"/>
    <property type="molecule type" value="Genomic_DNA"/>
</dbReference>
<comment type="caution">
    <text evidence="8">Lacks conserved residue(s) required for the propagation of feature annotation.</text>
</comment>
<dbReference type="PROSITE" id="PS50880">
    <property type="entry name" value="TOPRIM"/>
    <property type="match status" value="1"/>
</dbReference>
<evidence type="ECO:0000256" key="2">
    <source>
        <dbReference type="ARBA" id="ARBA00009446"/>
    </source>
</evidence>
<reference evidence="11 12" key="1">
    <citation type="submission" date="2009-01" db="EMBL/GenBank/DDBJ databases">
        <authorList>
            <person name="Fulton L."/>
            <person name="Clifton S."/>
            <person name="Fulton B."/>
            <person name="Xu J."/>
            <person name="Minx P."/>
            <person name="Pepin K.H."/>
            <person name="Johnson M."/>
            <person name="Bhonagiri V."/>
            <person name="Nash W.E."/>
            <person name="Mardis E.R."/>
            <person name="Wilson R.K."/>
        </authorList>
    </citation>
    <scope>NUCLEOTIDE SEQUENCE [LARGE SCALE GENOMIC DNA]</scope>
    <source>
        <strain evidence="11 12">DSM 5476</strain>
    </source>
</reference>
<evidence type="ECO:0000259" key="10">
    <source>
        <dbReference type="PROSITE" id="PS52039"/>
    </source>
</evidence>
<feature type="site" description="Interaction with DNA" evidence="8">
    <location>
        <position position="311"/>
    </location>
</feature>
<dbReference type="NCBIfam" id="NF005829">
    <property type="entry name" value="PRK07726.1"/>
    <property type="match status" value="1"/>
</dbReference>
<comment type="cofactor">
    <cofactor evidence="8">
        <name>Mg(2+)</name>
        <dbReference type="ChEBI" id="CHEBI:18420"/>
    </cofactor>
</comment>
<feature type="region of interest" description="Interaction with DNA" evidence="8">
    <location>
        <begin position="187"/>
        <end position="192"/>
    </location>
</feature>
<dbReference type="SMART" id="SM00436">
    <property type="entry name" value="TOP1Bc"/>
    <property type="match status" value="1"/>
</dbReference>
<dbReference type="InterPro" id="IPR005738">
    <property type="entry name" value="TopoIII"/>
</dbReference>
<dbReference type="InterPro" id="IPR013497">
    <property type="entry name" value="Topo_IA_cen"/>
</dbReference>
<evidence type="ECO:0000256" key="4">
    <source>
        <dbReference type="ARBA" id="ARBA00022842"/>
    </source>
</evidence>
<dbReference type="AlphaFoldDB" id="C0EHP9"/>
<feature type="site" description="Interaction with DNA" evidence="8">
    <location>
        <position position="61"/>
    </location>
</feature>
<dbReference type="InterPro" id="IPR003602">
    <property type="entry name" value="Topo_IA_DNA-bd_dom"/>
</dbReference>
<dbReference type="STRING" id="537013.CLOSTMETH_03394"/>
<dbReference type="Gene3D" id="1.10.290.10">
    <property type="entry name" value="Topoisomerase I, domain 4"/>
    <property type="match status" value="1"/>
</dbReference>
<feature type="site" description="Interaction with DNA" evidence="8">
    <location>
        <position position="168"/>
    </location>
</feature>
<dbReference type="InterPro" id="IPR034144">
    <property type="entry name" value="TOPRIM_TopoIII"/>
</dbReference>
<organism evidence="11 12">
    <name type="scientific">[Clostridium] methylpentosum DSM 5476</name>
    <dbReference type="NCBI Taxonomy" id="537013"/>
    <lineage>
        <taxon>Bacteria</taxon>
        <taxon>Bacillati</taxon>
        <taxon>Bacillota</taxon>
        <taxon>Clostridia</taxon>
        <taxon>Eubacteriales</taxon>
        <taxon>Oscillospiraceae</taxon>
        <taxon>Oscillospiraceae incertae sedis</taxon>
    </lineage>
</organism>
<dbReference type="Pfam" id="PF01131">
    <property type="entry name" value="Topoisom_bac"/>
    <property type="match status" value="1"/>
</dbReference>
<evidence type="ECO:0000256" key="7">
    <source>
        <dbReference type="ARBA" id="ARBA00023235"/>
    </source>
</evidence>
<dbReference type="InterPro" id="IPR013824">
    <property type="entry name" value="Topo_IA_cen_sub1"/>
</dbReference>
<dbReference type="InterPro" id="IPR006171">
    <property type="entry name" value="TOPRIM_dom"/>
</dbReference>
<dbReference type="InterPro" id="IPR003601">
    <property type="entry name" value="Topo_IA_2"/>
</dbReference>
<dbReference type="GO" id="GO:0003917">
    <property type="term" value="F:DNA topoisomerase type I (single strand cut, ATP-independent) activity"/>
    <property type="evidence" value="ECO:0007669"/>
    <property type="project" value="UniProtKB-UniRule"/>
</dbReference>
<keyword evidence="7 8" id="KW-0413">Isomerase</keyword>
<feature type="active site" description="O-(5'-phospho-DNA)-tyrosine intermediate" evidence="8">
    <location>
        <position position="309"/>
    </location>
</feature>
<dbReference type="SUPFAM" id="SSF56712">
    <property type="entry name" value="Prokaryotic type I DNA topoisomerase"/>
    <property type="match status" value="1"/>
</dbReference>
<dbReference type="PANTHER" id="PTHR11390">
    <property type="entry name" value="PROKARYOTIC DNA TOPOISOMERASE"/>
    <property type="match status" value="1"/>
</dbReference>
<name>C0EHP9_9FIRM</name>
<dbReference type="InterPro" id="IPR013825">
    <property type="entry name" value="Topo_IA_cen_sub2"/>
</dbReference>
<feature type="binding site" evidence="8">
    <location>
        <position position="105"/>
    </location>
    <ligand>
        <name>Mg(2+)</name>
        <dbReference type="ChEBI" id="CHEBI:18420"/>
        <note>catalytic</note>
    </ligand>
</feature>
<evidence type="ECO:0000256" key="1">
    <source>
        <dbReference type="ARBA" id="ARBA00000213"/>
    </source>
</evidence>
<dbReference type="SMART" id="SM00493">
    <property type="entry name" value="TOPRIM"/>
    <property type="match status" value="1"/>
</dbReference>
<dbReference type="InterPro" id="IPR013826">
    <property type="entry name" value="Topo_IA_cen_sub3"/>
</dbReference>
<evidence type="ECO:0000256" key="5">
    <source>
        <dbReference type="ARBA" id="ARBA00023029"/>
    </source>
</evidence>
<keyword evidence="5 8" id="KW-0799">Topoisomerase</keyword>
<feature type="domain" description="Topo IA-type catalytic" evidence="10">
    <location>
        <begin position="153"/>
        <end position="584"/>
    </location>
</feature>
<dbReference type="GO" id="GO:0006310">
    <property type="term" value="P:DNA recombination"/>
    <property type="evidence" value="ECO:0007669"/>
    <property type="project" value="TreeGrafter"/>
</dbReference>
<protein>
    <recommendedName>
        <fullName evidence="8">DNA topoisomerase 3</fullName>
        <ecNumber evidence="8">5.6.2.1</ecNumber>
    </recommendedName>
    <alternativeName>
        <fullName evidence="8">DNA topoisomerase III</fullName>
    </alternativeName>
</protein>
<dbReference type="GO" id="GO:0006265">
    <property type="term" value="P:DNA topological change"/>
    <property type="evidence" value="ECO:0007669"/>
    <property type="project" value="UniProtKB-UniRule"/>
</dbReference>
<dbReference type="Proteomes" id="UP000003340">
    <property type="component" value="Unassembled WGS sequence"/>
</dbReference>
<dbReference type="PROSITE" id="PS00396">
    <property type="entry name" value="TOPO_IA_1"/>
    <property type="match status" value="1"/>
</dbReference>
<feature type="domain" description="Toprim" evidence="9">
    <location>
        <begin position="3"/>
        <end position="136"/>
    </location>
</feature>
<dbReference type="Gene3D" id="2.70.20.10">
    <property type="entry name" value="Topoisomerase I, domain 3"/>
    <property type="match status" value="1"/>
</dbReference>
<comment type="caution">
    <text evidence="11">The sequence shown here is derived from an EMBL/GenBank/DDBJ whole genome shotgun (WGS) entry which is preliminary data.</text>
</comment>
<dbReference type="InterPro" id="IPR023406">
    <property type="entry name" value="Topo_IA_AS"/>
</dbReference>
<gene>
    <name evidence="8" type="primary">topB</name>
    <name evidence="11" type="ORF">CLOSTMETH_03394</name>
</gene>
<proteinExistence type="inferred from homology"/>
<dbReference type="GO" id="GO:0000287">
    <property type="term" value="F:magnesium ion binding"/>
    <property type="evidence" value="ECO:0007669"/>
    <property type="project" value="UniProtKB-UniRule"/>
</dbReference>
<accession>C0EHP9</accession>